<dbReference type="PANTHER" id="PTHR10913">
    <property type="entry name" value="FOLLISTATIN-RELATED"/>
    <property type="match status" value="1"/>
</dbReference>
<evidence type="ECO:0000259" key="4">
    <source>
        <dbReference type="PROSITE" id="PS51465"/>
    </source>
</evidence>
<dbReference type="SMART" id="SM00280">
    <property type="entry name" value="KAZAL"/>
    <property type="match status" value="1"/>
</dbReference>
<organism evidence="5 6">
    <name type="scientific">Trichomalopsis sarcophagae</name>
    <dbReference type="NCBI Taxonomy" id="543379"/>
    <lineage>
        <taxon>Eukaryota</taxon>
        <taxon>Metazoa</taxon>
        <taxon>Ecdysozoa</taxon>
        <taxon>Arthropoda</taxon>
        <taxon>Hexapoda</taxon>
        <taxon>Insecta</taxon>
        <taxon>Pterygota</taxon>
        <taxon>Neoptera</taxon>
        <taxon>Endopterygota</taxon>
        <taxon>Hymenoptera</taxon>
        <taxon>Apocrita</taxon>
        <taxon>Proctotrupomorpha</taxon>
        <taxon>Chalcidoidea</taxon>
        <taxon>Pteromalidae</taxon>
        <taxon>Pteromalinae</taxon>
        <taxon>Trichomalopsis</taxon>
    </lineage>
</organism>
<dbReference type="Gene3D" id="3.30.60.30">
    <property type="match status" value="1"/>
</dbReference>
<protein>
    <recommendedName>
        <fullName evidence="4">Kazal-like domain-containing protein</fullName>
    </recommendedName>
</protein>
<dbReference type="GO" id="GO:0005576">
    <property type="term" value="C:extracellular region"/>
    <property type="evidence" value="ECO:0007669"/>
    <property type="project" value="TreeGrafter"/>
</dbReference>
<dbReference type="FunFam" id="3.30.60.30:FF:000049">
    <property type="entry name" value="Predicted protein"/>
    <property type="match status" value="1"/>
</dbReference>
<gene>
    <name evidence="5" type="ORF">TSAR_002403</name>
</gene>
<comment type="caution">
    <text evidence="5">The sequence shown here is derived from an EMBL/GenBank/DDBJ whole genome shotgun (WGS) entry which is preliminary data.</text>
</comment>
<keyword evidence="1" id="KW-0646">Protease inhibitor</keyword>
<accession>A0A232FMF4</accession>
<dbReference type="InterPro" id="IPR050653">
    <property type="entry name" value="Prot_Inhib_GrowthFact_Antg"/>
</dbReference>
<keyword evidence="6" id="KW-1185">Reference proteome</keyword>
<keyword evidence="3" id="KW-1015">Disulfide bond</keyword>
<evidence type="ECO:0000256" key="3">
    <source>
        <dbReference type="ARBA" id="ARBA00023157"/>
    </source>
</evidence>
<evidence type="ECO:0000256" key="2">
    <source>
        <dbReference type="ARBA" id="ARBA00022900"/>
    </source>
</evidence>
<proteinExistence type="predicted"/>
<sequence>MVIADRYVQKKRTVLRAEPCEITFCGWGMSCVISESGKAMCQCPSGCPESYSPVCGDDGITYDNDCQLRRASCQKRKDTRVKHQGACGKSQQQ</sequence>
<name>A0A232FMF4_9HYME</name>
<reference evidence="5 6" key="1">
    <citation type="journal article" date="2017" name="Curr. Biol.">
        <title>The Evolution of Venom by Co-option of Single-Copy Genes.</title>
        <authorList>
            <person name="Martinson E.O."/>
            <person name="Mrinalini"/>
            <person name="Kelkar Y.D."/>
            <person name="Chang C.H."/>
            <person name="Werren J.H."/>
        </authorList>
    </citation>
    <scope>NUCLEOTIDE SEQUENCE [LARGE SCALE GENOMIC DNA]</scope>
    <source>
        <strain evidence="5 6">Alberta</strain>
        <tissue evidence="5">Whole body</tissue>
    </source>
</reference>
<dbReference type="GO" id="GO:0030154">
    <property type="term" value="P:cell differentiation"/>
    <property type="evidence" value="ECO:0007669"/>
    <property type="project" value="TreeGrafter"/>
</dbReference>
<dbReference type="OrthoDB" id="126772at2759"/>
<dbReference type="InterPro" id="IPR002350">
    <property type="entry name" value="Kazal_dom"/>
</dbReference>
<dbReference type="InterPro" id="IPR036058">
    <property type="entry name" value="Kazal_dom_sf"/>
</dbReference>
<evidence type="ECO:0000313" key="6">
    <source>
        <dbReference type="Proteomes" id="UP000215335"/>
    </source>
</evidence>
<dbReference type="PANTHER" id="PTHR10913:SF45">
    <property type="entry name" value="FOLLISTATIN, ISOFORM A-RELATED"/>
    <property type="match status" value="1"/>
</dbReference>
<dbReference type="CDD" id="cd00104">
    <property type="entry name" value="KAZAL_FS"/>
    <property type="match status" value="1"/>
</dbReference>
<dbReference type="PROSITE" id="PS51465">
    <property type="entry name" value="KAZAL_2"/>
    <property type="match status" value="1"/>
</dbReference>
<keyword evidence="2" id="KW-0722">Serine protease inhibitor</keyword>
<dbReference type="STRING" id="543379.A0A232FMF4"/>
<dbReference type="EMBL" id="NNAY01000023">
    <property type="protein sequence ID" value="OXU31852.1"/>
    <property type="molecule type" value="Genomic_DNA"/>
</dbReference>
<feature type="domain" description="Kazal-like" evidence="4">
    <location>
        <begin position="35"/>
        <end position="89"/>
    </location>
</feature>
<dbReference type="SUPFAM" id="SSF100895">
    <property type="entry name" value="Kazal-type serine protease inhibitors"/>
    <property type="match status" value="1"/>
</dbReference>
<evidence type="ECO:0000256" key="1">
    <source>
        <dbReference type="ARBA" id="ARBA00022690"/>
    </source>
</evidence>
<dbReference type="Proteomes" id="UP000215335">
    <property type="component" value="Unassembled WGS sequence"/>
</dbReference>
<dbReference type="Pfam" id="PF07648">
    <property type="entry name" value="Kazal_2"/>
    <property type="match status" value="1"/>
</dbReference>
<dbReference type="AlphaFoldDB" id="A0A232FMF4"/>
<evidence type="ECO:0000313" key="5">
    <source>
        <dbReference type="EMBL" id="OXU31852.1"/>
    </source>
</evidence>